<dbReference type="AlphaFoldDB" id="A0A1B0A950"/>
<dbReference type="Gene3D" id="2.10.25.10">
    <property type="entry name" value="Laminin"/>
    <property type="match status" value="1"/>
</dbReference>
<dbReference type="Proteomes" id="UP000092445">
    <property type="component" value="Unassembled WGS sequence"/>
</dbReference>
<sequence length="115" mass="12386">MVCWGIPLEDVNCGTAYTPTCDRPRPEVCIQQCFVGCQCKNGLLRNSAGRCIRPDAASALRTSFVVIRYPSLSARLAANSLAATSQSIHSLLTTHNFGCLNNGLLKSGFGIRLII</sequence>
<dbReference type="InterPro" id="IPR036084">
    <property type="entry name" value="Ser_inhib-like_sf"/>
</dbReference>
<evidence type="ECO:0000313" key="3">
    <source>
        <dbReference type="Proteomes" id="UP000092445"/>
    </source>
</evidence>
<dbReference type="InterPro" id="IPR002919">
    <property type="entry name" value="TIL_dom"/>
</dbReference>
<proteinExistence type="predicted"/>
<evidence type="ECO:0000313" key="2">
    <source>
        <dbReference type="EnsemblMetazoa" id="GPAI038217-PA"/>
    </source>
</evidence>
<keyword evidence="3" id="KW-1185">Reference proteome</keyword>
<feature type="domain" description="TIL" evidence="1">
    <location>
        <begin position="12"/>
        <end position="55"/>
    </location>
</feature>
<protein>
    <submittedName>
        <fullName evidence="2">TIL domain-containing protein</fullName>
    </submittedName>
</protein>
<dbReference type="CDD" id="cd19941">
    <property type="entry name" value="TIL"/>
    <property type="match status" value="1"/>
</dbReference>
<evidence type="ECO:0000259" key="1">
    <source>
        <dbReference type="Pfam" id="PF01826"/>
    </source>
</evidence>
<reference evidence="2" key="2">
    <citation type="submission" date="2020-05" db="UniProtKB">
        <authorList>
            <consortium name="EnsemblMetazoa"/>
        </authorList>
    </citation>
    <scope>IDENTIFICATION</scope>
    <source>
        <strain evidence="2">IAEA</strain>
    </source>
</reference>
<dbReference type="VEuPathDB" id="VectorBase:GPAI038217"/>
<reference evidence="3" key="1">
    <citation type="submission" date="2014-03" db="EMBL/GenBank/DDBJ databases">
        <authorList>
            <person name="Aksoy S."/>
            <person name="Warren W."/>
            <person name="Wilson R.K."/>
        </authorList>
    </citation>
    <scope>NUCLEOTIDE SEQUENCE [LARGE SCALE GENOMIC DNA]</scope>
    <source>
        <strain evidence="3">IAEA</strain>
    </source>
</reference>
<dbReference type="SUPFAM" id="SSF57567">
    <property type="entry name" value="Serine protease inhibitors"/>
    <property type="match status" value="1"/>
</dbReference>
<organism evidence="2 3">
    <name type="scientific">Glossina pallidipes</name>
    <name type="common">Tsetse fly</name>
    <dbReference type="NCBI Taxonomy" id="7398"/>
    <lineage>
        <taxon>Eukaryota</taxon>
        <taxon>Metazoa</taxon>
        <taxon>Ecdysozoa</taxon>
        <taxon>Arthropoda</taxon>
        <taxon>Hexapoda</taxon>
        <taxon>Insecta</taxon>
        <taxon>Pterygota</taxon>
        <taxon>Neoptera</taxon>
        <taxon>Endopterygota</taxon>
        <taxon>Diptera</taxon>
        <taxon>Brachycera</taxon>
        <taxon>Muscomorpha</taxon>
        <taxon>Hippoboscoidea</taxon>
        <taxon>Glossinidae</taxon>
        <taxon>Glossina</taxon>
    </lineage>
</organism>
<dbReference type="EnsemblMetazoa" id="GPAI038217-RA">
    <property type="protein sequence ID" value="GPAI038217-PA"/>
    <property type="gene ID" value="GPAI038217"/>
</dbReference>
<accession>A0A1B0A950</accession>
<name>A0A1B0A950_GLOPL</name>
<dbReference type="Pfam" id="PF01826">
    <property type="entry name" value="TIL"/>
    <property type="match status" value="1"/>
</dbReference>